<proteinExistence type="predicted"/>
<feature type="region of interest" description="Disordered" evidence="1">
    <location>
        <begin position="368"/>
        <end position="396"/>
    </location>
</feature>
<dbReference type="PANTHER" id="PTHR14030">
    <property type="entry name" value="MITOTIC CHECKPOINT SERINE/THREONINE-PROTEIN KINASE BUB1"/>
    <property type="match status" value="1"/>
</dbReference>
<dbReference type="Pfam" id="PF08311">
    <property type="entry name" value="Mad3_BUB1_I"/>
    <property type="match status" value="1"/>
</dbReference>
<dbReference type="InterPro" id="IPR015661">
    <property type="entry name" value="Bub1/Mad3"/>
</dbReference>
<dbReference type="SMART" id="SM00777">
    <property type="entry name" value="Mad3_BUB1_I"/>
    <property type="match status" value="1"/>
</dbReference>
<feature type="region of interest" description="Disordered" evidence="1">
    <location>
        <begin position="262"/>
        <end position="304"/>
    </location>
</feature>
<accession>A0A8J5XJS7</accession>
<dbReference type="EMBL" id="JAGTXO010000019">
    <property type="protein sequence ID" value="KAG8462647.1"/>
    <property type="molecule type" value="Genomic_DNA"/>
</dbReference>
<dbReference type="GO" id="GO:0032991">
    <property type="term" value="C:protein-containing complex"/>
    <property type="evidence" value="ECO:0007669"/>
    <property type="project" value="UniProtKB-ARBA"/>
</dbReference>
<feature type="region of interest" description="Disordered" evidence="1">
    <location>
        <begin position="1312"/>
        <end position="1376"/>
    </location>
</feature>
<protein>
    <recommendedName>
        <fullName evidence="2">BUB1 N-terminal domain-containing protein</fullName>
    </recommendedName>
</protein>
<reference evidence="3" key="1">
    <citation type="submission" date="2021-05" db="EMBL/GenBank/DDBJ databases">
        <title>The genome of the haptophyte Pavlova lutheri (Diacronema luteri, Pavlovales) - a model for lipid biosynthesis in eukaryotic algae.</title>
        <authorList>
            <person name="Hulatt C.J."/>
            <person name="Posewitz M.C."/>
        </authorList>
    </citation>
    <scope>NUCLEOTIDE SEQUENCE</scope>
    <source>
        <strain evidence="3">NIVA-4/92</strain>
    </source>
</reference>
<sequence length="1428" mass="141792">MSTAPTNVASPQAPDRALGEEHTWELSKENVVPVRRGHKAAALETLAPPSAVRAPPPPSLEADRQRFETELRTADDPLGVWVRYVRWSEDAYPTNAAAAPTLALLERCTRSLMEAAAPAGTHGAAARGRYHDDVRFLKLWVAYADRCHEPDEIFRFLRANEVGLDHALLWEAWAAVLEARRELQRADETFEAGVARRAQPLDHLRARHGMFQQRMTRAIAAQMAAGTDAASVGAFAPAPARAGGAGGGDEADARPALNRLSRAEAKHSHRPIGERRAPAALRGAQQQQQPRAAPPPPAGSASFGLNFQIFEDGDVGAGGAPAGASVDGGGGWKFLAPEREATKENGGGQAQPWVGQQLAQPQHQPAHVDPHADARARPAGVARTRAASGAAPAAPAAPSFALWADPTTDACAPPRAADGAGAALRLRAATEGGAGAASAYVAAVQAHPLLHFGALATTSAGAAVGVDAASRSPARAGAAGDGSAAAPNGAARAEVGGFDATLLRPLPGAAGHGCAESSFEEARAFARLGAAFRCWPLDAVAPPHAPRRTEATRAPPPCSGAQQPPQPPQPQPSPQPSPQPPRHAAAEAEAERSPEPACAPPDRFGLAATTPSSGAQTAPPPREPSPVLSRALRFGDSPLPASAPRTATAHAPCAAHSAAAAAAAREGGGKERALWSGGQVARNADGGAAPARHGSAVSLFAAARSPPSAATGWTAAPLSLRCARSPSPAAAPADGEARRAPRVFSMADAKTPVDGAAGGARLASPACAPDSVAPSARARARSPCERSPPSAVAAGRGAGAARPAPLAHEPTVRTLLALAELMPAFSDETDTAKPETAGVETAANGAGGHGAAGAERGTWRAAAGARGAHTPPAMPALAACDVPGGGASSARRLQTRQDAGCLTPLSPGCFTPLSPGCFTPLSPCVAAAMPCSARRAARPRSPAAGASPAAAEGAARLPTPLQPQPPPAARARALRSPSSPDDGTSAAAGGGGAGGGGWVSGGRAEHTINTQAAMDELLPLFSGTLSASQFGRLVGTAAGPAARAPHGGGGGGEGGGVAEGTSAALALLEGARAPSPAAAARAQPNSFAIFCDDEPPFDGGRGPPANGGGSAPAMAAAAFSVFNDEPLDERRAGSGGSLAPPLLPQSAHANTGVAWLALPGAAGAADANVARSPRAGDGARSPLSPLPLLSPPVLVPPGTVQPLVAGHAHDGVGACGGGGNRDDPAMGAPPRSPDFFAQSGAVPAGSVGGGHGGGLGGGLDFAIFCDETGDDDALAASVDGAAAVGASGVGGAGCGAGEPGGLGGLGGMEFAILPDDDDDDDGGGGGSAWAQRAGMPCASTPAGGAASVNRVGAVGQAAERAPSQPPRHAPQPLPQHPLMSAALSARFSRLQEEAEWNPATSTELWRLAKVEDIGTAAHAEAQRGAGSS</sequence>
<dbReference type="Gene3D" id="1.25.40.430">
    <property type="match status" value="1"/>
</dbReference>
<feature type="compositionally biased region" description="Pro residues" evidence="1">
    <location>
        <begin position="1363"/>
        <end position="1375"/>
    </location>
</feature>
<feature type="compositionally biased region" description="Low complexity" evidence="1">
    <location>
        <begin position="969"/>
        <end position="987"/>
    </location>
</feature>
<comment type="caution">
    <text evidence="3">The sequence shown here is derived from an EMBL/GenBank/DDBJ whole genome shotgun (WGS) entry which is preliminary data.</text>
</comment>
<dbReference type="GO" id="GO:0051754">
    <property type="term" value="P:meiotic sister chromatid cohesion, centromeric"/>
    <property type="evidence" value="ECO:0007669"/>
    <property type="project" value="TreeGrafter"/>
</dbReference>
<evidence type="ECO:0000256" key="1">
    <source>
        <dbReference type="SAM" id="MobiDB-lite"/>
    </source>
</evidence>
<evidence type="ECO:0000259" key="2">
    <source>
        <dbReference type="PROSITE" id="PS51489"/>
    </source>
</evidence>
<gene>
    <name evidence="3" type="ORF">KFE25_004623</name>
</gene>
<feature type="region of interest" description="Disordered" evidence="1">
    <location>
        <begin position="1214"/>
        <end position="1243"/>
    </location>
</feature>
<feature type="region of interest" description="Disordered" evidence="1">
    <location>
        <begin position="1"/>
        <end position="23"/>
    </location>
</feature>
<feature type="compositionally biased region" description="Pro residues" evidence="1">
    <location>
        <begin position="554"/>
        <end position="581"/>
    </location>
</feature>
<dbReference type="OrthoDB" id="248495at2759"/>
<feature type="compositionally biased region" description="Basic and acidic residues" evidence="1">
    <location>
        <begin position="584"/>
        <end position="594"/>
    </location>
</feature>
<evidence type="ECO:0000313" key="3">
    <source>
        <dbReference type="EMBL" id="KAG8462647.1"/>
    </source>
</evidence>
<dbReference type="OMA" id="CHEPDEI"/>
<feature type="compositionally biased region" description="Basic and acidic residues" evidence="1">
    <location>
        <begin position="262"/>
        <end position="277"/>
    </location>
</feature>
<evidence type="ECO:0000313" key="4">
    <source>
        <dbReference type="Proteomes" id="UP000751190"/>
    </source>
</evidence>
<dbReference type="PROSITE" id="PS51489">
    <property type="entry name" value="BUB1_N"/>
    <property type="match status" value="1"/>
</dbReference>
<feature type="region of interest" description="Disordered" evidence="1">
    <location>
        <begin position="778"/>
        <end position="806"/>
    </location>
</feature>
<feature type="compositionally biased region" description="Low complexity" evidence="1">
    <location>
        <begin position="785"/>
        <end position="806"/>
    </location>
</feature>
<dbReference type="GO" id="GO:0004672">
    <property type="term" value="F:protein kinase activity"/>
    <property type="evidence" value="ECO:0007669"/>
    <property type="project" value="TreeGrafter"/>
</dbReference>
<name>A0A8J5XJS7_DIALT</name>
<feature type="compositionally biased region" description="Low complexity" evidence="1">
    <location>
        <begin position="379"/>
        <end position="396"/>
    </location>
</feature>
<feature type="compositionally biased region" description="Polar residues" evidence="1">
    <location>
        <begin position="1"/>
        <end position="10"/>
    </location>
</feature>
<feature type="region of interest" description="Disordered" evidence="1">
    <location>
        <begin position="42"/>
        <end position="63"/>
    </location>
</feature>
<dbReference type="InterPro" id="IPR013212">
    <property type="entry name" value="Mad3/Bub1_I"/>
</dbReference>
<keyword evidence="4" id="KW-1185">Reference proteome</keyword>
<organism evidence="3 4">
    <name type="scientific">Diacronema lutheri</name>
    <name type="common">Unicellular marine alga</name>
    <name type="synonym">Monochrysis lutheri</name>
    <dbReference type="NCBI Taxonomy" id="2081491"/>
    <lineage>
        <taxon>Eukaryota</taxon>
        <taxon>Haptista</taxon>
        <taxon>Haptophyta</taxon>
        <taxon>Pavlovophyceae</taxon>
        <taxon>Pavlovales</taxon>
        <taxon>Pavlovaceae</taxon>
        <taxon>Diacronema</taxon>
    </lineage>
</organism>
<feature type="compositionally biased region" description="Low complexity" evidence="1">
    <location>
        <begin position="939"/>
        <end position="959"/>
    </location>
</feature>
<feature type="region of interest" description="Disordered" evidence="1">
    <location>
        <begin position="939"/>
        <end position="1003"/>
    </location>
</feature>
<dbReference type="Proteomes" id="UP000751190">
    <property type="component" value="Unassembled WGS sequence"/>
</dbReference>
<feature type="region of interest" description="Disordered" evidence="1">
    <location>
        <begin position="541"/>
        <end position="650"/>
    </location>
</feature>
<dbReference type="GO" id="GO:0007094">
    <property type="term" value="P:mitotic spindle assembly checkpoint signaling"/>
    <property type="evidence" value="ECO:0007669"/>
    <property type="project" value="InterPro"/>
</dbReference>
<dbReference type="PANTHER" id="PTHR14030:SF4">
    <property type="entry name" value="BUB1 KINASE, ISOFORM A-RELATED"/>
    <property type="match status" value="1"/>
</dbReference>
<feature type="domain" description="BUB1 N-terminal" evidence="2">
    <location>
        <begin position="67"/>
        <end position="239"/>
    </location>
</feature>
<feature type="compositionally biased region" description="Gly residues" evidence="1">
    <location>
        <begin position="988"/>
        <end position="1000"/>
    </location>
</feature>
<feature type="compositionally biased region" description="Low complexity" evidence="1">
    <location>
        <begin position="278"/>
        <end position="291"/>
    </location>
</feature>